<dbReference type="EMBL" id="QQBC01000010">
    <property type="protein sequence ID" value="RDI63471.1"/>
    <property type="molecule type" value="Genomic_DNA"/>
</dbReference>
<dbReference type="GO" id="GO:0007165">
    <property type="term" value="P:signal transduction"/>
    <property type="evidence" value="ECO:0007669"/>
    <property type="project" value="InterPro"/>
</dbReference>
<accession>A0A370HZV3</accession>
<evidence type="ECO:0000256" key="1">
    <source>
        <dbReference type="PROSITE-ProRule" id="PRU00221"/>
    </source>
</evidence>
<reference evidence="3 4" key="1">
    <citation type="submission" date="2018-07" db="EMBL/GenBank/DDBJ databases">
        <title>Genomic Encyclopedia of Type Strains, Phase IV (KMG-IV): sequencing the most valuable type-strain genomes for metagenomic binning, comparative biology and taxonomic classification.</title>
        <authorList>
            <person name="Goeker M."/>
        </authorList>
    </citation>
    <scope>NUCLEOTIDE SEQUENCE [LARGE SCALE GENOMIC DNA]</scope>
    <source>
        <strain evidence="3 4">DSM 44290</strain>
    </source>
</reference>
<dbReference type="Proteomes" id="UP000254869">
    <property type="component" value="Unassembled WGS sequence"/>
</dbReference>
<dbReference type="PROSITE" id="PS50104">
    <property type="entry name" value="TIR"/>
    <property type="match status" value="1"/>
</dbReference>
<dbReference type="PANTHER" id="PTHR19879">
    <property type="entry name" value="TRANSCRIPTION INITIATION FACTOR TFIID"/>
    <property type="match status" value="1"/>
</dbReference>
<gene>
    <name evidence="3" type="ORF">DFR76_110168</name>
</gene>
<dbReference type="PANTHER" id="PTHR19879:SF9">
    <property type="entry name" value="TRANSCRIPTION INITIATION FACTOR TFIID SUBUNIT 5"/>
    <property type="match status" value="1"/>
</dbReference>
<dbReference type="InterPro" id="IPR015943">
    <property type="entry name" value="WD40/YVTN_repeat-like_dom_sf"/>
</dbReference>
<dbReference type="SUPFAM" id="SSF101908">
    <property type="entry name" value="Putative isomerase YbhE"/>
    <property type="match status" value="2"/>
</dbReference>
<name>A0A370HZV3_9NOCA</name>
<dbReference type="PROSITE" id="PS50082">
    <property type="entry name" value="WD_REPEATS_2"/>
    <property type="match status" value="1"/>
</dbReference>
<dbReference type="Gene3D" id="3.40.50.10140">
    <property type="entry name" value="Toll/interleukin-1 receptor homology (TIR) domain"/>
    <property type="match status" value="1"/>
</dbReference>
<dbReference type="Gene3D" id="2.130.10.10">
    <property type="entry name" value="YVTN repeat-like/Quinoprotein amine dehydrogenase"/>
    <property type="match status" value="4"/>
</dbReference>
<dbReference type="SUPFAM" id="SSF50998">
    <property type="entry name" value="Quinoprotein alcohol dehydrogenase-like"/>
    <property type="match status" value="1"/>
</dbReference>
<evidence type="ECO:0000313" key="3">
    <source>
        <dbReference type="EMBL" id="RDI63471.1"/>
    </source>
</evidence>
<dbReference type="PROSITE" id="PS50294">
    <property type="entry name" value="WD_REPEATS_REGION"/>
    <property type="match status" value="1"/>
</dbReference>
<keyword evidence="1" id="KW-0853">WD repeat</keyword>
<keyword evidence="4" id="KW-1185">Reference proteome</keyword>
<dbReference type="RefSeq" id="WP_169813820.1">
    <property type="nucleotide sequence ID" value="NZ_QQBC01000010.1"/>
</dbReference>
<dbReference type="InterPro" id="IPR035897">
    <property type="entry name" value="Toll_tir_struct_dom_sf"/>
</dbReference>
<dbReference type="Gene3D" id="3.40.50.300">
    <property type="entry name" value="P-loop containing nucleotide triphosphate hydrolases"/>
    <property type="match status" value="1"/>
</dbReference>
<comment type="caution">
    <text evidence="3">The sequence shown here is derived from an EMBL/GenBank/DDBJ whole genome shotgun (WGS) entry which is preliminary data.</text>
</comment>
<dbReference type="InterPro" id="IPR027417">
    <property type="entry name" value="P-loop_NTPase"/>
</dbReference>
<dbReference type="SUPFAM" id="SSF52200">
    <property type="entry name" value="Toll/Interleukin receptor TIR domain"/>
    <property type="match status" value="1"/>
</dbReference>
<dbReference type="SMART" id="SM00320">
    <property type="entry name" value="WD40"/>
    <property type="match status" value="7"/>
</dbReference>
<dbReference type="InterPro" id="IPR049052">
    <property type="entry name" value="nSTAND1"/>
</dbReference>
<sequence>MARVFISHASADREWAAEIRGWLVADGHEVFLDLHPVDGLIVGEEWERALYRRLRWADAVVCVITATYLQSVWCAAEVGIAKANGARLLPVRVAADITHPLLKSLQQSNAAADPAVAREKLAVALRRLDMGGGVGWSDDLPPYPGLEAFGTDRRRVFFGRTREAAEVAELLRKPATRTEPAIQLVIGPSGCGKSSLVRAGVIPLIAEEPLWLPLEPIVPGADPIGALARSLAPALARTDPQHPPRSLRERLTGTGLRDIAIDILNAEQAGVECKLLLVIDQFEQLLRRTPPRDRAEFVDLLLPAVGGPIQILATLRPEFLDQLGTDPALARIATRTHPLRPLRTDALREVIQEPARVAGLTIEDGLVEALLADTDSGDALPLLAFTLQQLAYGLRRGDRLTRDRYDEIGGVRGALERQAETALAEARAATGHSDAEIVAMLLRLVTVDEYGVPTRDRVARAELSESARKVFDAFVTHRLLVVAEEDGRIVVTAAHEAFPRNWTRLREAIAAESTALRARRAVEIAAADWERDRKPARLWERDRLAVAAADLGARVRLWRLGATRVEISARARTFLERGYRRDRLRRGRATAVLSALLCAALVAAFVAIVQQRQAVARQHTAVAGKLLAQANQLRPVDPRTAIRLGVAADRIDPGNETRQWLINTLSTTRYAGTIDDIAKNVLRLSFSPDGRTIAVQHDGGTIELWAVSDSGRSRRLSELTGVSNISAIAFTPDGTTLLTGSGQDLNARDARLGYSVSAEPRYDPFSMDGLIQWDLTDPAHPRTKAHPALDISPKLRFDFAPATMLALGTEYQQPTALWDLADPDHPMPVATLLPPEQTLEVAEFSPDGRLLVTGTRAATTLWDVTDRHSPRPIGRLDLPPRAIAQHIAFSPDGRRMAVSVFPTGVARWDVTDPAHPRAEPAFDSGGTAWPVFARSGNMVAVAAEFGNRVTLYRFGETGDDVETISDLVGRTGATTAIAFSANGIIAVGGPDGRTILWTTDTRAQPQPIGEQVSGQVDRIVAENGIATAAGLIATGGKNGRVDLWDTGQSDTPVHTASFDTEHFDFSDNDIRISCVALSPDGTTLAVGGIDRTVSLWDVTDRRRPRRLGAPLTGLDGIVRTLAFTPDGTRLAAGSDLNSLVWNIETRDAPRRLGRGVYQVQMRQVYVTASGRILGIGWQHEHKGLSFWDFTDSDNPIRLGEIAVPMSASVAYSPVTGVLVAVEKNVAQFWDVRDPARGTRVGNAVQSNFGLISPRFDATGTVLATSGNGRVQMWLVTDPAHPTPVGEPRDAGAGDIVAATFTADSNRLITGHDLGVSRTVAKVAMWDLRRLYELRRDPADTGCRTVGSGLDPDTWRQYIQELPYRDTCR</sequence>
<feature type="repeat" description="WD" evidence="1">
    <location>
        <begin position="1065"/>
        <end position="1106"/>
    </location>
</feature>
<dbReference type="Pfam" id="PF20703">
    <property type="entry name" value="nSTAND1"/>
    <property type="match status" value="1"/>
</dbReference>
<proteinExistence type="predicted"/>
<feature type="domain" description="TIR" evidence="2">
    <location>
        <begin position="1"/>
        <end position="129"/>
    </location>
</feature>
<dbReference type="InterPro" id="IPR001680">
    <property type="entry name" value="WD40_rpt"/>
</dbReference>
<dbReference type="Pfam" id="PF00400">
    <property type="entry name" value="WD40"/>
    <property type="match status" value="3"/>
</dbReference>
<dbReference type="SUPFAM" id="SSF52540">
    <property type="entry name" value="P-loop containing nucleoside triphosphate hydrolases"/>
    <property type="match status" value="1"/>
</dbReference>
<evidence type="ECO:0000313" key="4">
    <source>
        <dbReference type="Proteomes" id="UP000254869"/>
    </source>
</evidence>
<protein>
    <submittedName>
        <fullName evidence="3">WD40 repeat protein</fullName>
    </submittedName>
</protein>
<dbReference type="InterPro" id="IPR011047">
    <property type="entry name" value="Quinoprotein_ADH-like_sf"/>
</dbReference>
<organism evidence="3 4">
    <name type="scientific">Nocardia pseudobrasiliensis</name>
    <dbReference type="NCBI Taxonomy" id="45979"/>
    <lineage>
        <taxon>Bacteria</taxon>
        <taxon>Bacillati</taxon>
        <taxon>Actinomycetota</taxon>
        <taxon>Actinomycetes</taxon>
        <taxon>Mycobacteriales</taxon>
        <taxon>Nocardiaceae</taxon>
        <taxon>Nocardia</taxon>
    </lineage>
</organism>
<dbReference type="Pfam" id="PF13676">
    <property type="entry name" value="TIR_2"/>
    <property type="match status" value="1"/>
</dbReference>
<evidence type="ECO:0000259" key="2">
    <source>
        <dbReference type="PROSITE" id="PS50104"/>
    </source>
</evidence>
<dbReference type="InterPro" id="IPR000157">
    <property type="entry name" value="TIR_dom"/>
</dbReference>
<dbReference type="STRING" id="1210086.GCA_001613105_05968"/>